<gene>
    <name evidence="2" type="ORF">H5S09_02915</name>
</gene>
<dbReference type="InterPro" id="IPR018649">
    <property type="entry name" value="SHOCT"/>
</dbReference>
<feature type="domain" description="SHOCT" evidence="1">
    <location>
        <begin position="128"/>
        <end position="155"/>
    </location>
</feature>
<dbReference type="Pfam" id="PF09851">
    <property type="entry name" value="SHOCT"/>
    <property type="match status" value="1"/>
</dbReference>
<protein>
    <submittedName>
        <fullName evidence="2">SHOCT domain-containing protein</fullName>
    </submittedName>
</protein>
<accession>A0A7W3YN31</accession>
<organism evidence="2 3">
    <name type="scientific">Limosilactobacillus rudii</name>
    <dbReference type="NCBI Taxonomy" id="2759755"/>
    <lineage>
        <taxon>Bacteria</taxon>
        <taxon>Bacillati</taxon>
        <taxon>Bacillota</taxon>
        <taxon>Bacilli</taxon>
        <taxon>Lactobacillales</taxon>
        <taxon>Lactobacillaceae</taxon>
        <taxon>Limosilactobacillus</taxon>
    </lineage>
</organism>
<dbReference type="EMBL" id="JACIVA010000037">
    <property type="protein sequence ID" value="MBB1096902.1"/>
    <property type="molecule type" value="Genomic_DNA"/>
</dbReference>
<comment type="caution">
    <text evidence="2">The sequence shown here is derived from an EMBL/GenBank/DDBJ whole genome shotgun (WGS) entry which is preliminary data.</text>
</comment>
<dbReference type="AlphaFoldDB" id="A0A7W3YN31"/>
<evidence type="ECO:0000313" key="2">
    <source>
        <dbReference type="EMBL" id="MBB1096902.1"/>
    </source>
</evidence>
<dbReference type="RefSeq" id="WP_182595508.1">
    <property type="nucleotide sequence ID" value="NZ_JACIVA010000037.1"/>
</dbReference>
<proteinExistence type="predicted"/>
<evidence type="ECO:0000259" key="1">
    <source>
        <dbReference type="Pfam" id="PF09851"/>
    </source>
</evidence>
<reference evidence="2 3" key="1">
    <citation type="submission" date="2020-07" db="EMBL/GenBank/DDBJ databases">
        <title>Description of Limosilactobacillus balticus sp. nov., Limosilactobacillus agrestis sp. nov., Limosilactobacillus albertensis sp. nov., Limosilactobacillus rudii sp. nov., Limosilactobacillus fastidiosus sp. nov., five novel Limosilactobacillus species isolated from the vertebrate gastrointestinal tract, and proposal of 6 subspecies of Limosilactobacillus reuteri adapted to the gastrointestinal tract of specific vertebrate hosts.</title>
        <authorList>
            <person name="Li F."/>
            <person name="Cheng C."/>
            <person name="Zheng J."/>
            <person name="Quevedo R.M."/>
            <person name="Li J."/>
            <person name="Roos S."/>
            <person name="Gaenzle M.G."/>
            <person name="Walter J."/>
        </authorList>
    </citation>
    <scope>NUCLEOTIDE SEQUENCE [LARGE SCALE GENOMIC DNA]</scope>
    <source>
        <strain evidence="2 3">STM2_1</strain>
    </source>
</reference>
<sequence>MQVEIKIPEHAIITADNEKVTIEHKGLRSFANHGGTGSSAIPYSSIASIDYKEPGFTRGHIIIVPTSGSEHGGGLGGLDPLYAGSAWGKKNAIIFGRKHQKEMNELVEFINSKISQAHLSTTTISSADELAKFKKLLDENVITQEEFDAKKKQLLDL</sequence>
<keyword evidence="3" id="KW-1185">Reference proteome</keyword>
<evidence type="ECO:0000313" key="3">
    <source>
        <dbReference type="Proteomes" id="UP000517106"/>
    </source>
</evidence>
<name>A0A7W3YN31_9LACO</name>
<dbReference type="Proteomes" id="UP000517106">
    <property type="component" value="Unassembled WGS sequence"/>
</dbReference>